<reference evidence="2 3" key="1">
    <citation type="journal article" date="2017" name="Int. J. Syst. Evol. Microbiol.">
        <title>Aquarickettsiella crustaci n. gen. n. sp. (Gammaproteobacteria: Legionellales: Coxiellaceae); a bacterial pathogen of the freshwater crustacean: Gammarus fossarum (Malacostraca: Amphipoda).</title>
        <authorList>
            <person name="Bojko J."/>
            <person name="Dunn A.M."/>
            <person name="Stebbing P.D."/>
            <person name="Van Aerle R."/>
            <person name="Bacela-Spychalska K."/>
            <person name="Bean T.P."/>
            <person name="Stentiford G.D."/>
        </authorList>
    </citation>
    <scope>NUCLEOTIDE SEQUENCE [LARGE SCALE GENOMIC DNA]</scope>
    <source>
        <strain evidence="2">RA15029</strain>
    </source>
</reference>
<evidence type="ECO:0000313" key="2">
    <source>
        <dbReference type="EMBL" id="RDH39799.1"/>
    </source>
</evidence>
<sequence length="127" mass="14877">MDRKTYRYKPKKKSGDQMIGSLLKNYSAEYPTYGFGKLFNLIRLKNYPFNHKRVYRIYCELKLNLKIKPKKRLAPRTAIKLQQPDGINQCWSLDYMSDALVNGRRIRTANIIDDYHRGGLGILVAYG</sequence>
<dbReference type="AlphaFoldDB" id="A0A370CEU9"/>
<accession>A0A370CEU9</accession>
<reference evidence="2 3" key="2">
    <citation type="journal article" date="2018" name="J. Invertebr. Pathol.">
        <title>'Candidatus Aquirickettsiella gammari' (Gammaproteobacteria: Legionellales: Coxiellaceae): A bacterial pathogen of the freshwater crustacean Gammarus fossarum (Malacostraca: Amphipoda).</title>
        <authorList>
            <person name="Bojko J."/>
            <person name="Dunn A.M."/>
            <person name="Stebbing P.D."/>
            <person name="van Aerle R."/>
            <person name="Bacela-Spychalska K."/>
            <person name="Bean T.P."/>
            <person name="Urrutia A."/>
            <person name="Stentiford G.D."/>
        </authorList>
    </citation>
    <scope>NUCLEOTIDE SEQUENCE [LARGE SCALE GENOMIC DNA]</scope>
    <source>
        <strain evidence="2">RA15029</strain>
    </source>
</reference>
<evidence type="ECO:0000259" key="1">
    <source>
        <dbReference type="Pfam" id="PF13276"/>
    </source>
</evidence>
<comment type="caution">
    <text evidence="2">The sequence shown here is derived from an EMBL/GenBank/DDBJ whole genome shotgun (WGS) entry which is preliminary data.</text>
</comment>
<feature type="domain" description="HTH-like" evidence="1">
    <location>
        <begin position="27"/>
        <end position="71"/>
    </location>
</feature>
<keyword evidence="3" id="KW-1185">Reference proteome</keyword>
<dbReference type="Proteomes" id="UP000226429">
    <property type="component" value="Unassembled WGS sequence"/>
</dbReference>
<dbReference type="Pfam" id="PF13276">
    <property type="entry name" value="HTH_21"/>
    <property type="match status" value="1"/>
</dbReference>
<dbReference type="PANTHER" id="PTHR47515">
    <property type="entry name" value="LOW CALCIUM RESPONSE LOCUS PROTEIN T"/>
    <property type="match status" value="1"/>
</dbReference>
<proteinExistence type="predicted"/>
<name>A0A370CEU9_9COXI</name>
<protein>
    <submittedName>
        <fullName evidence="2">IS3 family transposase</fullName>
    </submittedName>
</protein>
<feature type="non-terminal residue" evidence="2">
    <location>
        <position position="127"/>
    </location>
</feature>
<organism evidence="2 3">
    <name type="scientific">Candidatus Aquirickettsiella gammari</name>
    <dbReference type="NCBI Taxonomy" id="2016198"/>
    <lineage>
        <taxon>Bacteria</taxon>
        <taxon>Pseudomonadati</taxon>
        <taxon>Pseudomonadota</taxon>
        <taxon>Gammaproteobacteria</taxon>
        <taxon>Legionellales</taxon>
        <taxon>Coxiellaceae</taxon>
        <taxon>Candidatus Aquirickettsiella</taxon>
    </lineage>
</organism>
<gene>
    <name evidence="2" type="ORF">CFE62_007145</name>
</gene>
<evidence type="ECO:0000313" key="3">
    <source>
        <dbReference type="Proteomes" id="UP000226429"/>
    </source>
</evidence>
<dbReference type="InterPro" id="IPR025948">
    <property type="entry name" value="HTH-like_dom"/>
</dbReference>
<dbReference type="PANTHER" id="PTHR47515:SF2">
    <property type="entry name" value="INTEGRASE CORE DOMAIN PROTEIN"/>
    <property type="match status" value="1"/>
</dbReference>
<dbReference type="EMBL" id="NMOS02000050">
    <property type="protein sequence ID" value="RDH39799.1"/>
    <property type="molecule type" value="Genomic_DNA"/>
</dbReference>